<gene>
    <name evidence="3" type="primary">pyrE_1</name>
    <name evidence="3" type="ORF">Talka_01680</name>
</gene>
<evidence type="ECO:0000256" key="1">
    <source>
        <dbReference type="ARBA" id="ARBA00008007"/>
    </source>
</evidence>
<dbReference type="Proteomes" id="UP000315736">
    <property type="component" value="Unassembled WGS sequence"/>
</dbReference>
<comment type="similarity">
    <text evidence="1">Belongs to the ComF/GntX family.</text>
</comment>
<dbReference type="InterPro" id="IPR000836">
    <property type="entry name" value="PRTase_dom"/>
</dbReference>
<protein>
    <submittedName>
        <fullName evidence="3">Orotate phosphoribosyltransferase</fullName>
        <ecNumber evidence="3">2.4.2.10</ecNumber>
    </submittedName>
</protein>
<accession>A0A554W6Q2</accession>
<name>A0A554W6Q2_9BURK</name>
<comment type="caution">
    <text evidence="3">The sequence shown here is derived from an EMBL/GenBank/DDBJ whole genome shotgun (WGS) entry which is preliminary data.</text>
</comment>
<dbReference type="OrthoDB" id="9793412at2"/>
<dbReference type="InterPro" id="IPR029057">
    <property type="entry name" value="PRTase-like"/>
</dbReference>
<sequence>MRRLFSLDWRSRLPARCELCGDGPHGPICPDCHRDLAPLVPRCPSCALPLPPGLELCDTCRQASSPPWQQAHARLDYREPWRRCILKLKTPHGWGWADALARLWLDDPHIVALLQEADGWLPVPLSPQRLAERGHNQAWSLMQALARRTRTPPAQAQVLRRAAQAPVLHYLDAVSRRQWETQLFQLAPSAQRWVRGRHLVVVDDVMTTGTTLRAACAALLQAGAASVRALVLARTPAPEHGA</sequence>
<dbReference type="GO" id="GO:0004588">
    <property type="term" value="F:orotate phosphoribosyltransferase activity"/>
    <property type="evidence" value="ECO:0007669"/>
    <property type="project" value="UniProtKB-EC"/>
</dbReference>
<proteinExistence type="inferred from homology"/>
<evidence type="ECO:0000313" key="4">
    <source>
        <dbReference type="Proteomes" id="UP000315736"/>
    </source>
</evidence>
<dbReference type="InterPro" id="IPR051910">
    <property type="entry name" value="ComF/GntX_DNA_util-trans"/>
</dbReference>
<keyword evidence="3" id="KW-0328">Glycosyltransferase</keyword>
<dbReference type="EMBL" id="VJNB01000008">
    <property type="protein sequence ID" value="TSE19256.1"/>
    <property type="molecule type" value="Genomic_DNA"/>
</dbReference>
<organism evidence="3 4">
    <name type="scientific">Tepidimonas alkaliphilus</name>
    <dbReference type="NCBI Taxonomy" id="2588942"/>
    <lineage>
        <taxon>Bacteria</taxon>
        <taxon>Pseudomonadati</taxon>
        <taxon>Pseudomonadota</taxon>
        <taxon>Betaproteobacteria</taxon>
        <taxon>Burkholderiales</taxon>
        <taxon>Tepidimonas</taxon>
    </lineage>
</organism>
<dbReference type="SUPFAM" id="SSF53271">
    <property type="entry name" value="PRTase-like"/>
    <property type="match status" value="1"/>
</dbReference>
<evidence type="ECO:0000313" key="3">
    <source>
        <dbReference type="EMBL" id="TSE19256.1"/>
    </source>
</evidence>
<dbReference type="AlphaFoldDB" id="A0A554W6Q2"/>
<keyword evidence="4" id="KW-1185">Reference proteome</keyword>
<dbReference type="PANTHER" id="PTHR47505:SF1">
    <property type="entry name" value="DNA UTILIZATION PROTEIN YHGH"/>
    <property type="match status" value="1"/>
</dbReference>
<evidence type="ECO:0000259" key="2">
    <source>
        <dbReference type="Pfam" id="PF00156"/>
    </source>
</evidence>
<dbReference type="EC" id="2.4.2.10" evidence="3"/>
<dbReference type="CDD" id="cd06223">
    <property type="entry name" value="PRTases_typeI"/>
    <property type="match status" value="1"/>
</dbReference>
<keyword evidence="3" id="KW-0808">Transferase</keyword>
<dbReference type="Gene3D" id="3.40.50.2020">
    <property type="match status" value="1"/>
</dbReference>
<dbReference type="PANTHER" id="PTHR47505">
    <property type="entry name" value="DNA UTILIZATION PROTEIN YHGH"/>
    <property type="match status" value="1"/>
</dbReference>
<reference evidence="3 4" key="1">
    <citation type="submission" date="2019-07" db="EMBL/GenBank/DDBJ databases">
        <title>Tepidimonas alkaliphilus YIM 72238 draft genome.</title>
        <authorList>
            <person name="Da Costa M.S."/>
            <person name="Froufe H.J.C."/>
            <person name="Egas C."/>
            <person name="Albuquerque L."/>
        </authorList>
    </citation>
    <scope>NUCLEOTIDE SEQUENCE [LARGE SCALE GENOMIC DNA]</scope>
    <source>
        <strain evidence="3 4">YIM 72238</strain>
    </source>
</reference>
<dbReference type="Pfam" id="PF00156">
    <property type="entry name" value="Pribosyltran"/>
    <property type="match status" value="1"/>
</dbReference>
<feature type="domain" description="Phosphoribosyltransferase" evidence="2">
    <location>
        <begin position="168"/>
        <end position="237"/>
    </location>
</feature>